<dbReference type="Proteomes" id="UP000321034">
    <property type="component" value="Unassembled WGS sequence"/>
</dbReference>
<comment type="caution">
    <text evidence="2">The sequence shown here is derived from an EMBL/GenBank/DDBJ whole genome shotgun (WGS) entry which is preliminary data.</text>
</comment>
<keyword evidence="1" id="KW-0812">Transmembrane</keyword>
<keyword evidence="3" id="KW-1185">Reference proteome</keyword>
<evidence type="ECO:0000313" key="2">
    <source>
        <dbReference type="EMBL" id="TXK12822.1"/>
    </source>
</evidence>
<organism evidence="2 3">
    <name type="scientific">Microbacterium hatanonis</name>
    <dbReference type="NCBI Taxonomy" id="404366"/>
    <lineage>
        <taxon>Bacteria</taxon>
        <taxon>Bacillati</taxon>
        <taxon>Actinomycetota</taxon>
        <taxon>Actinomycetes</taxon>
        <taxon>Micrococcales</taxon>
        <taxon>Microbacteriaceae</taxon>
        <taxon>Microbacterium</taxon>
    </lineage>
</organism>
<dbReference type="EMBL" id="VRSV01000001">
    <property type="protein sequence ID" value="TXK12822.1"/>
    <property type="molecule type" value="Genomic_DNA"/>
</dbReference>
<accession>A0A5C8I1E3</accession>
<feature type="transmembrane region" description="Helical" evidence="1">
    <location>
        <begin position="116"/>
        <end position="133"/>
    </location>
</feature>
<protein>
    <submittedName>
        <fullName evidence="2">Small multidrug efflux protein</fullName>
    </submittedName>
</protein>
<name>A0A5C8I1E3_9MICO</name>
<proteinExistence type="predicted"/>
<gene>
    <name evidence="2" type="ORF">FVP77_05040</name>
</gene>
<feature type="transmembrane region" description="Helical" evidence="1">
    <location>
        <begin position="69"/>
        <end position="95"/>
    </location>
</feature>
<evidence type="ECO:0000313" key="3">
    <source>
        <dbReference type="Proteomes" id="UP000321034"/>
    </source>
</evidence>
<dbReference type="AlphaFoldDB" id="A0A5C8I1E3"/>
<reference evidence="2 3" key="1">
    <citation type="submission" date="2019-08" db="EMBL/GenBank/DDBJ databases">
        <authorList>
            <person name="Dong K."/>
        </authorList>
    </citation>
    <scope>NUCLEOTIDE SEQUENCE [LARGE SCALE GENOMIC DNA]</scope>
    <source>
        <strain evidence="2 3">JCM14558</strain>
    </source>
</reference>
<feature type="transmembrane region" description="Helical" evidence="1">
    <location>
        <begin position="153"/>
        <end position="178"/>
    </location>
</feature>
<dbReference type="OrthoDB" id="4570818at2"/>
<sequence>MESPPLAHGIPTERLLMNPVADLILGFQNLIAQLPEWAQPLIVFVAGAVPFIEGEGAASIGIIGGINPVIAAIAGALGNFVAVAIVVLLGAQIRAALTRSKPRKPASARKEKFQKAFHRYGVVGVSLLGPLLLPTHFTAAALVGTGVPKARVLLWQGVAIVLWTTLLTLIITGVIAVAV</sequence>
<keyword evidence="1" id="KW-1133">Transmembrane helix</keyword>
<evidence type="ECO:0000256" key="1">
    <source>
        <dbReference type="SAM" id="Phobius"/>
    </source>
</evidence>
<keyword evidence="1" id="KW-0472">Membrane</keyword>